<organism evidence="3 4">
    <name type="scientific">Fusibacter ferrireducens</name>
    <dbReference type="NCBI Taxonomy" id="2785058"/>
    <lineage>
        <taxon>Bacteria</taxon>
        <taxon>Bacillati</taxon>
        <taxon>Bacillota</taxon>
        <taxon>Clostridia</taxon>
        <taxon>Eubacteriales</taxon>
        <taxon>Eubacteriales Family XII. Incertae Sedis</taxon>
        <taxon>Fusibacter</taxon>
    </lineage>
</organism>
<evidence type="ECO:0000259" key="2">
    <source>
        <dbReference type="Pfam" id="PF17479"/>
    </source>
</evidence>
<accession>A0ABR9ZWU1</accession>
<dbReference type="SUPFAM" id="SSF159774">
    <property type="entry name" value="YerB-like"/>
    <property type="match status" value="1"/>
</dbReference>
<feature type="domain" description="DUF3048" evidence="1">
    <location>
        <begin position="74"/>
        <end position="213"/>
    </location>
</feature>
<dbReference type="Pfam" id="PF17479">
    <property type="entry name" value="DUF3048_C"/>
    <property type="match status" value="1"/>
</dbReference>
<dbReference type="Gene3D" id="3.50.90.10">
    <property type="entry name" value="YerB-like"/>
    <property type="match status" value="1"/>
</dbReference>
<evidence type="ECO:0000259" key="1">
    <source>
        <dbReference type="Pfam" id="PF11258"/>
    </source>
</evidence>
<reference evidence="3 4" key="1">
    <citation type="submission" date="2020-11" db="EMBL/GenBank/DDBJ databases">
        <title>Fusibacter basophilias sp. nov.</title>
        <authorList>
            <person name="Qiu D."/>
        </authorList>
    </citation>
    <scope>NUCLEOTIDE SEQUENCE [LARGE SCALE GENOMIC DNA]</scope>
    <source>
        <strain evidence="3 4">Q10-2</strain>
    </source>
</reference>
<protein>
    <submittedName>
        <fullName evidence="3">DUF3048 domain-containing protein</fullName>
    </submittedName>
</protein>
<dbReference type="EMBL" id="JADKNH010000011">
    <property type="protein sequence ID" value="MBF4694922.1"/>
    <property type="molecule type" value="Genomic_DNA"/>
</dbReference>
<sequence length="373" mass="42463">MNRSANLKISLLLILILALVMGCQKQEANVPDPEDMAKEAVTIVVPEQAAEVPDEEKEPVAEPINLEGKAINKLTGLYIDEEQIHNRPIVVMLDNQFSARPQAAIEQADIMYEFLAEGRITRYMAVFYSQRPEHIGPVRSARPYFLLKALEYDPYYVHVGGSMDALAKIKSYKMADIDGLSSGAFWRENHKKIPHNMYTSSEVLLKDASRKKYRETPEFNFLDFYDQFTAIEGTDATEIKFVYKEPTKTDKVGYTTSYKYNNEEQLYYRYTNNGPHVDENSKVQITCTNIIAQYAKTKVLDSEGRLQVDLVGSGTGEFFTSGKVVPIKWEKADKNALTKFYTLEDQPIKLNPGVTWFQIMETGTKAIVKKDNE</sequence>
<keyword evidence="4" id="KW-1185">Reference proteome</keyword>
<dbReference type="InterPro" id="IPR023158">
    <property type="entry name" value="YerB-like_sf"/>
</dbReference>
<feature type="domain" description="DUF3048" evidence="2">
    <location>
        <begin position="254"/>
        <end position="356"/>
    </location>
</feature>
<dbReference type="Pfam" id="PF11258">
    <property type="entry name" value="DUF3048"/>
    <property type="match status" value="1"/>
</dbReference>
<name>A0ABR9ZWU1_9FIRM</name>
<dbReference type="RefSeq" id="WP_194703158.1">
    <property type="nucleotide sequence ID" value="NZ_JADKNH010000011.1"/>
</dbReference>
<comment type="caution">
    <text evidence="3">The sequence shown here is derived from an EMBL/GenBank/DDBJ whole genome shotgun (WGS) entry which is preliminary data.</text>
</comment>
<dbReference type="InterPro" id="IPR035328">
    <property type="entry name" value="DUF3048_C"/>
</dbReference>
<gene>
    <name evidence="3" type="ORF">ISU02_17615</name>
</gene>
<dbReference type="InterPro" id="IPR021416">
    <property type="entry name" value="DUF3048_N"/>
</dbReference>
<evidence type="ECO:0000313" key="4">
    <source>
        <dbReference type="Proteomes" id="UP000614200"/>
    </source>
</evidence>
<proteinExistence type="predicted"/>
<dbReference type="Proteomes" id="UP000614200">
    <property type="component" value="Unassembled WGS sequence"/>
</dbReference>
<dbReference type="PROSITE" id="PS51257">
    <property type="entry name" value="PROKAR_LIPOPROTEIN"/>
    <property type="match status" value="1"/>
</dbReference>
<evidence type="ECO:0000313" key="3">
    <source>
        <dbReference type="EMBL" id="MBF4694922.1"/>
    </source>
</evidence>